<dbReference type="InParanoid" id="C1E3V9"/>
<keyword evidence="1" id="KW-0175">Coiled coil</keyword>
<proteinExistence type="predicted"/>
<dbReference type="GeneID" id="8242650"/>
<dbReference type="EMBL" id="CP001325">
    <property type="protein sequence ID" value="ACO62622.1"/>
    <property type="molecule type" value="Genomic_DNA"/>
</dbReference>
<evidence type="ECO:0000256" key="1">
    <source>
        <dbReference type="SAM" id="Coils"/>
    </source>
</evidence>
<organism evidence="3 4">
    <name type="scientific">Micromonas commoda (strain RCC299 / NOUM17 / CCMP2709)</name>
    <name type="common">Picoplanktonic green alga</name>
    <dbReference type="NCBI Taxonomy" id="296587"/>
    <lineage>
        <taxon>Eukaryota</taxon>
        <taxon>Viridiplantae</taxon>
        <taxon>Chlorophyta</taxon>
        <taxon>Mamiellophyceae</taxon>
        <taxon>Mamiellales</taxon>
        <taxon>Mamiellaceae</taxon>
        <taxon>Micromonas</taxon>
    </lineage>
</organism>
<accession>C1E3V9</accession>
<evidence type="ECO:0000313" key="4">
    <source>
        <dbReference type="Proteomes" id="UP000002009"/>
    </source>
</evidence>
<feature type="region of interest" description="Disordered" evidence="2">
    <location>
        <begin position="106"/>
        <end position="136"/>
    </location>
</feature>
<evidence type="ECO:0000256" key="2">
    <source>
        <dbReference type="SAM" id="MobiDB-lite"/>
    </source>
</evidence>
<evidence type="ECO:0000313" key="3">
    <source>
        <dbReference type="EMBL" id="ACO62622.1"/>
    </source>
</evidence>
<dbReference type="Proteomes" id="UP000002009">
    <property type="component" value="Chromosome 4"/>
</dbReference>
<protein>
    <submittedName>
        <fullName evidence="3">Uncharacterized protein</fullName>
    </submittedName>
</protein>
<feature type="coiled-coil region" evidence="1">
    <location>
        <begin position="42"/>
        <end position="91"/>
    </location>
</feature>
<gene>
    <name evidence="3" type="ORF">MICPUN_57821</name>
</gene>
<dbReference type="RefSeq" id="XP_002501364.1">
    <property type="nucleotide sequence ID" value="XM_002501318.1"/>
</dbReference>
<name>C1E3V9_MICCC</name>
<sequence length="242" mass="27435">MRLDELRRISQRIQLKSPPSAPWQKVSSGIDAEVEKQNLAVEEGTAERLQELARERAEAERMHEEWMQESRARIERMKAETEAEVHRVESARQTLRGTHTAKCDSAFHSEVSSNAESTKQHREEEGENNLTPCDDSVDAKGEASWIDSLVVPSLSAVRKHSFQRSSRPLQPEKHQKLPARLRRAFGFILRDRILLHILAVVVMTKAGRKNGRISKRSAESPTESPCAKPVHLVSHLRDVFAA</sequence>
<dbReference type="KEGG" id="mis:MICPUN_57821"/>
<dbReference type="AlphaFoldDB" id="C1E3V9"/>
<keyword evidence="4" id="KW-1185">Reference proteome</keyword>
<reference evidence="3 4" key="1">
    <citation type="journal article" date="2009" name="Science">
        <title>Green evolution and dynamic adaptations revealed by genomes of the marine picoeukaryotes Micromonas.</title>
        <authorList>
            <person name="Worden A.Z."/>
            <person name="Lee J.H."/>
            <person name="Mock T."/>
            <person name="Rouze P."/>
            <person name="Simmons M.P."/>
            <person name="Aerts A.L."/>
            <person name="Allen A.E."/>
            <person name="Cuvelier M.L."/>
            <person name="Derelle E."/>
            <person name="Everett M.V."/>
            <person name="Foulon E."/>
            <person name="Grimwood J."/>
            <person name="Gundlach H."/>
            <person name="Henrissat B."/>
            <person name="Napoli C."/>
            <person name="McDonald S.M."/>
            <person name="Parker M.S."/>
            <person name="Rombauts S."/>
            <person name="Salamov A."/>
            <person name="Von Dassow P."/>
            <person name="Badger J.H."/>
            <person name="Coutinho P.M."/>
            <person name="Demir E."/>
            <person name="Dubchak I."/>
            <person name="Gentemann C."/>
            <person name="Eikrem W."/>
            <person name="Gready J.E."/>
            <person name="John U."/>
            <person name="Lanier W."/>
            <person name="Lindquist E.A."/>
            <person name="Lucas S."/>
            <person name="Mayer K.F."/>
            <person name="Moreau H."/>
            <person name="Not F."/>
            <person name="Otillar R."/>
            <person name="Panaud O."/>
            <person name="Pangilinan J."/>
            <person name="Paulsen I."/>
            <person name="Piegu B."/>
            <person name="Poliakov A."/>
            <person name="Robbens S."/>
            <person name="Schmutz J."/>
            <person name="Toulza E."/>
            <person name="Wyss T."/>
            <person name="Zelensky A."/>
            <person name="Zhou K."/>
            <person name="Armbrust E.V."/>
            <person name="Bhattacharya D."/>
            <person name="Goodenough U.W."/>
            <person name="Van de Peer Y."/>
            <person name="Grigoriev I.V."/>
        </authorList>
    </citation>
    <scope>NUCLEOTIDE SEQUENCE [LARGE SCALE GENOMIC DNA]</scope>
    <source>
        <strain evidence="4">RCC299 / NOUM17</strain>
    </source>
</reference>